<reference evidence="2 3" key="1">
    <citation type="journal article" date="2017" name="Int. J. Parasitol.">
        <title>The genome of the protozoan parasite Cystoisospora suis and a reverse vaccinology approach to identify vaccine candidates.</title>
        <authorList>
            <person name="Palmieri N."/>
            <person name="Shrestha A."/>
            <person name="Ruttkowski B."/>
            <person name="Beck T."/>
            <person name="Vogl C."/>
            <person name="Tomley F."/>
            <person name="Blake D.P."/>
            <person name="Joachim A."/>
        </authorList>
    </citation>
    <scope>NUCLEOTIDE SEQUENCE [LARGE SCALE GENOMIC DNA]</scope>
    <source>
        <strain evidence="2 3">Wien I</strain>
    </source>
</reference>
<gene>
    <name evidence="2" type="ORF">CSUI_006527</name>
</gene>
<proteinExistence type="predicted"/>
<feature type="compositionally biased region" description="Basic and acidic residues" evidence="1">
    <location>
        <begin position="1"/>
        <end position="20"/>
    </location>
</feature>
<sequence>MKVDRRMHQQRDSQRERDRVTGCTAAAPARGEQQEQQQQPKYESLAPGSCWSAYRALFAFNGKRFQSRVLEQSAARTPQATRQCTATITQDEDFTASLVVVLSTAEERQ</sequence>
<dbReference type="VEuPathDB" id="ToxoDB:CSUI_006527"/>
<organism evidence="2 3">
    <name type="scientific">Cystoisospora suis</name>
    <dbReference type="NCBI Taxonomy" id="483139"/>
    <lineage>
        <taxon>Eukaryota</taxon>
        <taxon>Sar</taxon>
        <taxon>Alveolata</taxon>
        <taxon>Apicomplexa</taxon>
        <taxon>Conoidasida</taxon>
        <taxon>Coccidia</taxon>
        <taxon>Eucoccidiorida</taxon>
        <taxon>Eimeriorina</taxon>
        <taxon>Sarcocystidae</taxon>
        <taxon>Cystoisospora</taxon>
    </lineage>
</organism>
<dbReference type="RefSeq" id="XP_067921340.1">
    <property type="nucleotide sequence ID" value="XM_068066683.1"/>
</dbReference>
<dbReference type="Proteomes" id="UP000221165">
    <property type="component" value="Unassembled WGS sequence"/>
</dbReference>
<dbReference type="AlphaFoldDB" id="A0A2C6KTQ5"/>
<dbReference type="EMBL" id="MIGC01003311">
    <property type="protein sequence ID" value="PHJ19642.1"/>
    <property type="molecule type" value="Genomic_DNA"/>
</dbReference>
<dbReference type="GeneID" id="94429894"/>
<feature type="region of interest" description="Disordered" evidence="1">
    <location>
        <begin position="1"/>
        <end position="43"/>
    </location>
</feature>
<evidence type="ECO:0000313" key="3">
    <source>
        <dbReference type="Proteomes" id="UP000221165"/>
    </source>
</evidence>
<keyword evidence="3" id="KW-1185">Reference proteome</keyword>
<name>A0A2C6KTQ5_9APIC</name>
<evidence type="ECO:0000256" key="1">
    <source>
        <dbReference type="SAM" id="MobiDB-lite"/>
    </source>
</evidence>
<evidence type="ECO:0000313" key="2">
    <source>
        <dbReference type="EMBL" id="PHJ19642.1"/>
    </source>
</evidence>
<comment type="caution">
    <text evidence="2">The sequence shown here is derived from an EMBL/GenBank/DDBJ whole genome shotgun (WGS) entry which is preliminary data.</text>
</comment>
<accession>A0A2C6KTQ5</accession>
<protein>
    <submittedName>
        <fullName evidence="2">Uncharacterized protein</fullName>
    </submittedName>
</protein>